<dbReference type="Proteomes" id="UP001597286">
    <property type="component" value="Unassembled WGS sequence"/>
</dbReference>
<accession>A0ABW4P380</accession>
<feature type="transmembrane region" description="Helical" evidence="2">
    <location>
        <begin position="117"/>
        <end position="136"/>
    </location>
</feature>
<evidence type="ECO:0000313" key="3">
    <source>
        <dbReference type="EMBL" id="MFD1812932.1"/>
    </source>
</evidence>
<name>A0ABW4P380_9NOCA</name>
<comment type="caution">
    <text evidence="3">The sequence shown here is derived from an EMBL/GenBank/DDBJ whole genome shotgun (WGS) entry which is preliminary data.</text>
</comment>
<keyword evidence="4" id="KW-1185">Reference proteome</keyword>
<feature type="region of interest" description="Disordered" evidence="1">
    <location>
        <begin position="1"/>
        <end position="50"/>
    </location>
</feature>
<sequence length="168" mass="18099">MTGPADDWQERIESGRSFYPDFEEQYPPKPDPVFPPHPAAGGPRDFASPGATQQFPAVPGYGYPPADAGAPFGRDPVTGEPLSDKSRLAGGLLQVLLPFAGICGVGRIYIGSTTIGLIQLLGMFVAMFMSLLLIGIPFMIAIWFWSVIDGILMLAGNVRDPYGRKLRS</sequence>
<reference evidence="4" key="1">
    <citation type="journal article" date="2019" name="Int. J. Syst. Evol. Microbiol.">
        <title>The Global Catalogue of Microorganisms (GCM) 10K type strain sequencing project: providing services to taxonomists for standard genome sequencing and annotation.</title>
        <authorList>
            <consortium name="The Broad Institute Genomics Platform"/>
            <consortium name="The Broad Institute Genome Sequencing Center for Infectious Disease"/>
            <person name="Wu L."/>
            <person name="Ma J."/>
        </authorList>
    </citation>
    <scope>NUCLEOTIDE SEQUENCE [LARGE SCALE GENOMIC DNA]</scope>
    <source>
        <strain evidence="4">DT72</strain>
    </source>
</reference>
<keyword evidence="2" id="KW-0812">Transmembrane</keyword>
<keyword evidence="2" id="KW-0472">Membrane</keyword>
<evidence type="ECO:0000313" key="4">
    <source>
        <dbReference type="Proteomes" id="UP001597286"/>
    </source>
</evidence>
<organism evidence="3 4">
    <name type="scientific">Rhodococcus gannanensis</name>
    <dbReference type="NCBI Taxonomy" id="1960308"/>
    <lineage>
        <taxon>Bacteria</taxon>
        <taxon>Bacillati</taxon>
        <taxon>Actinomycetota</taxon>
        <taxon>Actinomycetes</taxon>
        <taxon>Mycobacteriales</taxon>
        <taxon>Nocardiaceae</taxon>
        <taxon>Rhodococcus</taxon>
    </lineage>
</organism>
<dbReference type="EMBL" id="JBHUFB010000010">
    <property type="protein sequence ID" value="MFD1812932.1"/>
    <property type="molecule type" value="Genomic_DNA"/>
</dbReference>
<feature type="compositionally biased region" description="Pro residues" evidence="1">
    <location>
        <begin position="27"/>
        <end position="38"/>
    </location>
</feature>
<proteinExistence type="predicted"/>
<evidence type="ECO:0000256" key="1">
    <source>
        <dbReference type="SAM" id="MobiDB-lite"/>
    </source>
</evidence>
<dbReference type="RefSeq" id="WP_378485444.1">
    <property type="nucleotide sequence ID" value="NZ_JBHUFB010000010.1"/>
</dbReference>
<keyword evidence="2" id="KW-1133">Transmembrane helix</keyword>
<gene>
    <name evidence="3" type="ORF">ACFSJG_11955</name>
</gene>
<feature type="transmembrane region" description="Helical" evidence="2">
    <location>
        <begin position="91"/>
        <end position="110"/>
    </location>
</feature>
<protein>
    <submittedName>
        <fullName evidence="3">TM2 domain-containing protein</fullName>
    </submittedName>
</protein>
<evidence type="ECO:0000256" key="2">
    <source>
        <dbReference type="SAM" id="Phobius"/>
    </source>
</evidence>